<sequence length="196" mass="21586">MANNSMPNGRAYAECKSPTAALARQSSVRKSSAGEMTGASALPSLGTAGRLVDYDALIKHFDCPVCHDWVTPPIIQCRKGHIVCGPCKSKGLKACPICKQRFSDVNNWMMEQVSLVIAFPCKFQGNGCHIYSELIHKTSHEALCSFRPVSCQYGIRGCTQILLYHLMEKHVLECRFKPPNLHAQLSSSSSRDNSLN</sequence>
<dbReference type="Pfam" id="PF21361">
    <property type="entry name" value="Sina_ZnF"/>
    <property type="match status" value="1"/>
</dbReference>
<dbReference type="SUPFAM" id="SSF57850">
    <property type="entry name" value="RING/U-box"/>
    <property type="match status" value="1"/>
</dbReference>
<dbReference type="UniPathway" id="UPA00143"/>
<evidence type="ECO:0000256" key="9">
    <source>
        <dbReference type="ARBA" id="ARBA00022833"/>
    </source>
</evidence>
<dbReference type="PANTHER" id="PTHR45877">
    <property type="entry name" value="E3 UBIQUITIN-PROTEIN LIGASE SIAH2"/>
    <property type="match status" value="1"/>
</dbReference>
<dbReference type="GO" id="GO:0043161">
    <property type="term" value="P:proteasome-mediated ubiquitin-dependent protein catabolic process"/>
    <property type="evidence" value="ECO:0007669"/>
    <property type="project" value="TreeGrafter"/>
</dbReference>
<proteinExistence type="inferred from homology"/>
<keyword evidence="6" id="KW-0479">Metal-binding</keyword>
<dbReference type="OrthoDB" id="941555at2759"/>
<evidence type="ECO:0000256" key="4">
    <source>
        <dbReference type="ARBA" id="ARBA00012483"/>
    </source>
</evidence>
<dbReference type="InterPro" id="IPR013083">
    <property type="entry name" value="Znf_RING/FYVE/PHD"/>
</dbReference>
<comment type="pathway">
    <text evidence="2">Protein modification; protein ubiquitination.</text>
</comment>
<evidence type="ECO:0000256" key="10">
    <source>
        <dbReference type="PROSITE-ProRule" id="PRU00455"/>
    </source>
</evidence>
<evidence type="ECO:0000256" key="8">
    <source>
        <dbReference type="ARBA" id="ARBA00022786"/>
    </source>
</evidence>
<keyword evidence="7 10" id="KW-0863">Zinc-finger</keyword>
<comment type="catalytic activity">
    <reaction evidence="1">
        <text>S-ubiquitinyl-[E2 ubiquitin-conjugating enzyme]-L-cysteine + [acceptor protein]-L-lysine = [E2 ubiquitin-conjugating enzyme]-L-cysteine + N(6)-ubiquitinyl-[acceptor protein]-L-lysine.</text>
        <dbReference type="EC" id="2.3.2.27"/>
    </reaction>
</comment>
<protein>
    <recommendedName>
        <fullName evidence="4">RING-type E3 ubiquitin transferase</fullName>
        <ecNumber evidence="4">2.3.2.27</ecNumber>
    </recommendedName>
</protein>
<dbReference type="PANTHER" id="PTHR45877:SF2">
    <property type="entry name" value="E3 UBIQUITIN-PROTEIN LIGASE SINA-RELATED"/>
    <property type="match status" value="1"/>
</dbReference>
<dbReference type="InterPro" id="IPR013010">
    <property type="entry name" value="Znf_SIAH"/>
</dbReference>
<name>A0A8J2WRM0_9CRUS</name>
<evidence type="ECO:0000256" key="2">
    <source>
        <dbReference type="ARBA" id="ARBA00004906"/>
    </source>
</evidence>
<evidence type="ECO:0000256" key="3">
    <source>
        <dbReference type="ARBA" id="ARBA00009119"/>
    </source>
</evidence>
<evidence type="ECO:0000313" key="13">
    <source>
        <dbReference type="Proteomes" id="UP000789390"/>
    </source>
</evidence>
<dbReference type="GO" id="GO:0016567">
    <property type="term" value="P:protein ubiquitination"/>
    <property type="evidence" value="ECO:0007669"/>
    <property type="project" value="UniProtKB-UniPathway"/>
</dbReference>
<dbReference type="AlphaFoldDB" id="A0A8J2WRM0"/>
<gene>
    <name evidence="12" type="ORF">DGAL_LOCUS12348</name>
</gene>
<dbReference type="EC" id="2.3.2.27" evidence="4"/>
<evidence type="ECO:0000313" key="12">
    <source>
        <dbReference type="EMBL" id="CAH0108892.1"/>
    </source>
</evidence>
<dbReference type="Proteomes" id="UP000789390">
    <property type="component" value="Unassembled WGS sequence"/>
</dbReference>
<evidence type="ECO:0000256" key="1">
    <source>
        <dbReference type="ARBA" id="ARBA00000900"/>
    </source>
</evidence>
<organism evidence="12 13">
    <name type="scientific">Daphnia galeata</name>
    <dbReference type="NCBI Taxonomy" id="27404"/>
    <lineage>
        <taxon>Eukaryota</taxon>
        <taxon>Metazoa</taxon>
        <taxon>Ecdysozoa</taxon>
        <taxon>Arthropoda</taxon>
        <taxon>Crustacea</taxon>
        <taxon>Branchiopoda</taxon>
        <taxon>Diplostraca</taxon>
        <taxon>Cladocera</taxon>
        <taxon>Anomopoda</taxon>
        <taxon>Daphniidae</taxon>
        <taxon>Daphnia</taxon>
    </lineage>
</organism>
<keyword evidence="13" id="KW-1185">Reference proteome</keyword>
<keyword evidence="5" id="KW-0808">Transferase</keyword>
<feature type="domain" description="SIAH-type" evidence="11">
    <location>
        <begin position="116"/>
        <end position="171"/>
    </location>
</feature>
<comment type="similarity">
    <text evidence="3">Belongs to the SINA (Seven in absentia) family.</text>
</comment>
<dbReference type="GO" id="GO:0061630">
    <property type="term" value="F:ubiquitin protein ligase activity"/>
    <property type="evidence" value="ECO:0007669"/>
    <property type="project" value="UniProtKB-EC"/>
</dbReference>
<keyword evidence="9" id="KW-0862">Zinc</keyword>
<comment type="caution">
    <text evidence="12">The sequence shown here is derived from an EMBL/GenBank/DDBJ whole genome shotgun (WGS) entry which is preliminary data.</text>
</comment>
<dbReference type="Gene3D" id="3.30.40.10">
    <property type="entry name" value="Zinc/RING finger domain, C3HC4 (zinc finger)"/>
    <property type="match status" value="3"/>
</dbReference>
<dbReference type="CDD" id="cd16571">
    <property type="entry name" value="RING-HC_SIAHs"/>
    <property type="match status" value="1"/>
</dbReference>
<keyword evidence="8" id="KW-0833">Ubl conjugation pathway</keyword>
<dbReference type="SUPFAM" id="SSF49599">
    <property type="entry name" value="TRAF domain-like"/>
    <property type="match status" value="1"/>
</dbReference>
<evidence type="ECO:0000256" key="7">
    <source>
        <dbReference type="ARBA" id="ARBA00022771"/>
    </source>
</evidence>
<reference evidence="12" key="1">
    <citation type="submission" date="2021-11" db="EMBL/GenBank/DDBJ databases">
        <authorList>
            <person name="Schell T."/>
        </authorList>
    </citation>
    <scope>NUCLEOTIDE SEQUENCE</scope>
    <source>
        <strain evidence="12">M5</strain>
    </source>
</reference>
<dbReference type="GO" id="GO:0005737">
    <property type="term" value="C:cytoplasm"/>
    <property type="evidence" value="ECO:0007669"/>
    <property type="project" value="TreeGrafter"/>
</dbReference>
<dbReference type="Pfam" id="PF21362">
    <property type="entry name" value="Sina_RING"/>
    <property type="match status" value="1"/>
</dbReference>
<dbReference type="GO" id="GO:0008270">
    <property type="term" value="F:zinc ion binding"/>
    <property type="evidence" value="ECO:0007669"/>
    <property type="project" value="UniProtKB-KW"/>
</dbReference>
<dbReference type="InterPro" id="IPR004162">
    <property type="entry name" value="SINA-like_animal"/>
</dbReference>
<dbReference type="GO" id="GO:0031624">
    <property type="term" value="F:ubiquitin conjugating enzyme binding"/>
    <property type="evidence" value="ECO:0007669"/>
    <property type="project" value="TreeGrafter"/>
</dbReference>
<dbReference type="InterPro" id="IPR049548">
    <property type="entry name" value="Sina-like_RING"/>
</dbReference>
<evidence type="ECO:0000259" key="11">
    <source>
        <dbReference type="PROSITE" id="PS51081"/>
    </source>
</evidence>
<accession>A0A8J2WRM0</accession>
<evidence type="ECO:0000256" key="5">
    <source>
        <dbReference type="ARBA" id="ARBA00022679"/>
    </source>
</evidence>
<dbReference type="EMBL" id="CAKKLH010000288">
    <property type="protein sequence ID" value="CAH0108892.1"/>
    <property type="molecule type" value="Genomic_DNA"/>
</dbReference>
<dbReference type="PROSITE" id="PS51081">
    <property type="entry name" value="ZF_SIAH"/>
    <property type="match status" value="1"/>
</dbReference>
<evidence type="ECO:0000256" key="6">
    <source>
        <dbReference type="ARBA" id="ARBA00022723"/>
    </source>
</evidence>